<dbReference type="PANTHER" id="PTHR11505">
    <property type="entry name" value="L1 TRANSPOSABLE ELEMENT-RELATED"/>
    <property type="match status" value="1"/>
</dbReference>
<dbReference type="InterPro" id="IPR004244">
    <property type="entry name" value="Transposase_22"/>
</dbReference>
<sequence length="225" mass="26537">MKILTERLDMNEKVVRENSYKINNIAMDLDETNKKVISLVSDCSDIMKSIQTNDEIISNKFEVVKKKTKELSNKIKDNSEILKIKNKLREIEDRSRRNNLRIEGLKESENENWSVSEPKVQKMFEDTLGLKSIQIERAHRTGLRNTHKTRPIVVKLLNYKDKVEILKQAKNLKGKNIYINEDYCAETTIIRNKLREQLKKEREGGKYAVISYDKLIIREWTPKEK</sequence>
<organism evidence="1 2">
    <name type="scientific">Hydra vulgaris</name>
    <name type="common">Hydra</name>
    <name type="synonym">Hydra attenuata</name>
    <dbReference type="NCBI Taxonomy" id="6087"/>
    <lineage>
        <taxon>Eukaryota</taxon>
        <taxon>Metazoa</taxon>
        <taxon>Cnidaria</taxon>
        <taxon>Hydrozoa</taxon>
        <taxon>Hydroidolina</taxon>
        <taxon>Anthoathecata</taxon>
        <taxon>Aplanulata</taxon>
        <taxon>Hydridae</taxon>
        <taxon>Hydra</taxon>
    </lineage>
</organism>
<dbReference type="RefSeq" id="XP_065658271.1">
    <property type="nucleotide sequence ID" value="XM_065802199.1"/>
</dbReference>
<dbReference type="GeneID" id="136082775"/>
<evidence type="ECO:0000313" key="1">
    <source>
        <dbReference type="Proteomes" id="UP001652625"/>
    </source>
</evidence>
<keyword evidence="1" id="KW-1185">Reference proteome</keyword>
<accession>A0ABM4C9E3</accession>
<proteinExistence type="predicted"/>
<reference evidence="2" key="1">
    <citation type="submission" date="2025-08" db="UniProtKB">
        <authorList>
            <consortium name="RefSeq"/>
        </authorList>
    </citation>
    <scope>IDENTIFICATION</scope>
</reference>
<name>A0ABM4C9E3_HYDVU</name>
<evidence type="ECO:0000313" key="2">
    <source>
        <dbReference type="RefSeq" id="XP_065658271.1"/>
    </source>
</evidence>
<protein>
    <submittedName>
        <fullName evidence="2">Uncharacterized protein LOC136082775</fullName>
    </submittedName>
</protein>
<dbReference type="Gene3D" id="3.30.70.1820">
    <property type="entry name" value="L1 transposable element, RRM domain"/>
    <property type="match status" value="1"/>
</dbReference>
<dbReference type="Proteomes" id="UP001652625">
    <property type="component" value="Chromosome 07"/>
</dbReference>
<gene>
    <name evidence="2" type="primary">LOC136082775</name>
</gene>